<proteinExistence type="predicted"/>
<sequence length="102" mass="11516">MPQGPEEILAPADPKRRYRSLPALAAPGSPPSRRLSPQLRIIADNQTRLYFALPKYHNQYCAAVFSARSIAFITSRIRGAKCFYHRDTAKMKVGSLIMREPD</sequence>
<keyword evidence="2" id="KW-1185">Reference proteome</keyword>
<evidence type="ECO:0000313" key="2">
    <source>
        <dbReference type="Proteomes" id="UP000324222"/>
    </source>
</evidence>
<dbReference type="EMBL" id="VSRR010005866">
    <property type="protein sequence ID" value="MPC43524.1"/>
    <property type="molecule type" value="Genomic_DNA"/>
</dbReference>
<evidence type="ECO:0000313" key="1">
    <source>
        <dbReference type="EMBL" id="MPC43524.1"/>
    </source>
</evidence>
<reference evidence="1 2" key="1">
    <citation type="submission" date="2019-05" db="EMBL/GenBank/DDBJ databases">
        <title>Another draft genome of Portunus trituberculatus and its Hox gene families provides insights of decapod evolution.</title>
        <authorList>
            <person name="Jeong J.-H."/>
            <person name="Song I."/>
            <person name="Kim S."/>
            <person name="Choi T."/>
            <person name="Kim D."/>
            <person name="Ryu S."/>
            <person name="Kim W."/>
        </authorList>
    </citation>
    <scope>NUCLEOTIDE SEQUENCE [LARGE SCALE GENOMIC DNA]</scope>
    <source>
        <tissue evidence="1">Muscle</tissue>
    </source>
</reference>
<comment type="caution">
    <text evidence="1">The sequence shown here is derived from an EMBL/GenBank/DDBJ whole genome shotgun (WGS) entry which is preliminary data.</text>
</comment>
<dbReference type="AlphaFoldDB" id="A0A5B7FGD3"/>
<organism evidence="1 2">
    <name type="scientific">Portunus trituberculatus</name>
    <name type="common">Swimming crab</name>
    <name type="synonym">Neptunus trituberculatus</name>
    <dbReference type="NCBI Taxonomy" id="210409"/>
    <lineage>
        <taxon>Eukaryota</taxon>
        <taxon>Metazoa</taxon>
        <taxon>Ecdysozoa</taxon>
        <taxon>Arthropoda</taxon>
        <taxon>Crustacea</taxon>
        <taxon>Multicrustacea</taxon>
        <taxon>Malacostraca</taxon>
        <taxon>Eumalacostraca</taxon>
        <taxon>Eucarida</taxon>
        <taxon>Decapoda</taxon>
        <taxon>Pleocyemata</taxon>
        <taxon>Brachyura</taxon>
        <taxon>Eubrachyura</taxon>
        <taxon>Portunoidea</taxon>
        <taxon>Portunidae</taxon>
        <taxon>Portuninae</taxon>
        <taxon>Portunus</taxon>
    </lineage>
</organism>
<protein>
    <submittedName>
        <fullName evidence="1">Uncharacterized protein</fullName>
    </submittedName>
</protein>
<dbReference type="Proteomes" id="UP000324222">
    <property type="component" value="Unassembled WGS sequence"/>
</dbReference>
<accession>A0A5B7FGD3</accession>
<gene>
    <name evidence="1" type="ORF">E2C01_037173</name>
</gene>
<name>A0A5B7FGD3_PORTR</name>